<keyword evidence="3" id="KW-0813">Transport</keyword>
<dbReference type="SUPFAM" id="SSF103473">
    <property type="entry name" value="MFS general substrate transporter"/>
    <property type="match status" value="1"/>
</dbReference>
<organism evidence="10 11">
    <name type="scientific">Zasmidium cellare</name>
    <name type="common">Wine cellar mold</name>
    <name type="synonym">Racodium cellare</name>
    <dbReference type="NCBI Taxonomy" id="395010"/>
    <lineage>
        <taxon>Eukaryota</taxon>
        <taxon>Fungi</taxon>
        <taxon>Dikarya</taxon>
        <taxon>Ascomycota</taxon>
        <taxon>Pezizomycotina</taxon>
        <taxon>Dothideomycetes</taxon>
        <taxon>Dothideomycetidae</taxon>
        <taxon>Mycosphaerellales</taxon>
        <taxon>Mycosphaerellaceae</taxon>
        <taxon>Zasmidium</taxon>
    </lineage>
</organism>
<evidence type="ECO:0000256" key="5">
    <source>
        <dbReference type="ARBA" id="ARBA00022989"/>
    </source>
</evidence>
<keyword evidence="5 8" id="KW-1133">Transmembrane helix</keyword>
<evidence type="ECO:0000313" key="11">
    <source>
        <dbReference type="Proteomes" id="UP001305779"/>
    </source>
</evidence>
<dbReference type="Gene3D" id="1.20.1250.20">
    <property type="entry name" value="MFS general substrate transporter like domains"/>
    <property type="match status" value="2"/>
</dbReference>
<dbReference type="InterPro" id="IPR036259">
    <property type="entry name" value="MFS_trans_sf"/>
</dbReference>
<evidence type="ECO:0000259" key="9">
    <source>
        <dbReference type="PROSITE" id="PS50850"/>
    </source>
</evidence>
<evidence type="ECO:0000313" key="10">
    <source>
        <dbReference type="EMBL" id="KAK4498263.1"/>
    </source>
</evidence>
<feature type="transmembrane region" description="Helical" evidence="8">
    <location>
        <begin position="354"/>
        <end position="376"/>
    </location>
</feature>
<accession>A0ABR0EB31</accession>
<feature type="compositionally biased region" description="Basic and acidic residues" evidence="7">
    <location>
        <begin position="33"/>
        <end position="44"/>
    </location>
</feature>
<feature type="transmembrane region" description="Helical" evidence="8">
    <location>
        <begin position="420"/>
        <end position="439"/>
    </location>
</feature>
<protein>
    <recommendedName>
        <fullName evidence="9">Major facilitator superfamily (MFS) profile domain-containing protein</fullName>
    </recommendedName>
</protein>
<feature type="transmembrane region" description="Helical" evidence="8">
    <location>
        <begin position="88"/>
        <end position="106"/>
    </location>
</feature>
<dbReference type="EMBL" id="JAXOVC010000008">
    <property type="protein sequence ID" value="KAK4498263.1"/>
    <property type="molecule type" value="Genomic_DNA"/>
</dbReference>
<comment type="subcellular location">
    <subcellularLocation>
        <location evidence="1">Membrane</location>
        <topology evidence="1">Multi-pass membrane protein</topology>
    </subcellularLocation>
</comment>
<evidence type="ECO:0000256" key="2">
    <source>
        <dbReference type="ARBA" id="ARBA00006727"/>
    </source>
</evidence>
<feature type="transmembrane region" description="Helical" evidence="8">
    <location>
        <begin position="179"/>
        <end position="199"/>
    </location>
</feature>
<feature type="transmembrane region" description="Helical" evidence="8">
    <location>
        <begin position="388"/>
        <end position="414"/>
    </location>
</feature>
<evidence type="ECO:0000256" key="7">
    <source>
        <dbReference type="SAM" id="MobiDB-lite"/>
    </source>
</evidence>
<name>A0ABR0EB31_ZASCE</name>
<dbReference type="InterPro" id="IPR020846">
    <property type="entry name" value="MFS_dom"/>
</dbReference>
<feature type="compositionally biased region" description="Polar residues" evidence="7">
    <location>
        <begin position="16"/>
        <end position="32"/>
    </location>
</feature>
<keyword evidence="4 8" id="KW-0812">Transmembrane</keyword>
<dbReference type="PANTHER" id="PTHR11360:SF224">
    <property type="entry name" value="MAJOR FACILITATOR SUPERFAMILY (MFS) PROFILE DOMAIN-CONTAINING PROTEIN-RELATED"/>
    <property type="match status" value="1"/>
</dbReference>
<gene>
    <name evidence="10" type="ORF">PRZ48_010920</name>
</gene>
<feature type="transmembrane region" description="Helical" evidence="8">
    <location>
        <begin position="211"/>
        <end position="231"/>
    </location>
</feature>
<proteinExistence type="inferred from homology"/>
<comment type="similarity">
    <text evidence="2">Belongs to the major facilitator superfamily. Monocarboxylate porter (TC 2.A.1.13) family.</text>
</comment>
<feature type="domain" description="Major facilitator superfamily (MFS) profile" evidence="9">
    <location>
        <begin position="263"/>
        <end position="452"/>
    </location>
</feature>
<feature type="region of interest" description="Disordered" evidence="7">
    <location>
        <begin position="1"/>
        <end position="45"/>
    </location>
</feature>
<feature type="transmembrane region" description="Helical" evidence="8">
    <location>
        <begin position="264"/>
        <end position="286"/>
    </location>
</feature>
<feature type="transmembrane region" description="Helical" evidence="8">
    <location>
        <begin position="118"/>
        <end position="138"/>
    </location>
</feature>
<dbReference type="PROSITE" id="PS50850">
    <property type="entry name" value="MFS"/>
    <property type="match status" value="1"/>
</dbReference>
<dbReference type="InterPro" id="IPR050327">
    <property type="entry name" value="Proton-linked_MCT"/>
</dbReference>
<feature type="transmembrane region" description="Helical" evidence="8">
    <location>
        <begin position="298"/>
        <end position="317"/>
    </location>
</feature>
<keyword evidence="6 8" id="KW-0472">Membrane</keyword>
<evidence type="ECO:0000256" key="8">
    <source>
        <dbReference type="SAM" id="Phobius"/>
    </source>
</evidence>
<evidence type="ECO:0000256" key="1">
    <source>
        <dbReference type="ARBA" id="ARBA00004141"/>
    </source>
</evidence>
<dbReference type="InterPro" id="IPR011701">
    <property type="entry name" value="MFS"/>
</dbReference>
<dbReference type="PANTHER" id="PTHR11360">
    <property type="entry name" value="MONOCARBOXYLATE TRANSPORTER"/>
    <property type="match status" value="1"/>
</dbReference>
<reference evidence="10 11" key="1">
    <citation type="journal article" date="2023" name="G3 (Bethesda)">
        <title>A chromosome-level genome assembly of Zasmidium syzygii isolated from banana leaves.</title>
        <authorList>
            <person name="van Westerhoven A.C."/>
            <person name="Mehrabi R."/>
            <person name="Talebi R."/>
            <person name="Steentjes M.B.F."/>
            <person name="Corcolon B."/>
            <person name="Chong P.A."/>
            <person name="Kema G.H.J."/>
            <person name="Seidl M.F."/>
        </authorList>
    </citation>
    <scope>NUCLEOTIDE SEQUENCE [LARGE SCALE GENOMIC DNA]</scope>
    <source>
        <strain evidence="10 11">P124</strain>
    </source>
</reference>
<evidence type="ECO:0000256" key="6">
    <source>
        <dbReference type="ARBA" id="ARBA00023136"/>
    </source>
</evidence>
<dbReference type="Pfam" id="PF07690">
    <property type="entry name" value="MFS_1"/>
    <property type="match status" value="1"/>
</dbReference>
<dbReference type="Proteomes" id="UP001305779">
    <property type="component" value="Unassembled WGS sequence"/>
</dbReference>
<evidence type="ECO:0000256" key="3">
    <source>
        <dbReference type="ARBA" id="ARBA00022448"/>
    </source>
</evidence>
<evidence type="ECO:0000256" key="4">
    <source>
        <dbReference type="ARBA" id="ARBA00022692"/>
    </source>
</evidence>
<feature type="transmembrane region" description="Helical" evidence="8">
    <location>
        <begin position="144"/>
        <end position="167"/>
    </location>
</feature>
<keyword evidence="11" id="KW-1185">Reference proteome</keyword>
<feature type="transmembrane region" description="Helical" evidence="8">
    <location>
        <begin position="52"/>
        <end position="76"/>
    </location>
</feature>
<comment type="caution">
    <text evidence="10">The sequence shown here is derived from an EMBL/GenBank/DDBJ whole genome shotgun (WGS) entry which is preliminary data.</text>
</comment>
<sequence length="452" mass="49254">METPAQDNSSKEDDLSQYSRSTNDNQNTVQQSEKTENATPHDDGPPDGGLRAWLVVAGAWCCLACSFGWITCIGVFQDYYVLHQLSDYSSSTVAWIPATETFLMFAGAPICGRIFDSYGARSLVIVGSFFQVFGVMMISLCKEYYQFFLAQSICSAIGSSCLFWGSNTAVGTWFHKRRAYALGIVSSGSSIGGLVGTAMIPNLFNSIGFGWTMRVVGFMMLGLLIIAIATVKSRLHHVPKRMNRPSIANFMASDLVRPLREPPVVLLSCAGFFFFMGVFLPYNFLISESHYYGMSQELANYTLTILSATSIFGRILPGWIGDRFGRFNIMIMTSLLSTILVLALWIPANSNAPNLVFAALYGFSSGAFVALVPALVAQVCTDMKKLGCYMGACYIIISPAILIAQPVGGVLITANGGDYTWLQVYCGVSMFVGVCFFVLSRGAHGGFGWSRI</sequence>
<feature type="transmembrane region" description="Helical" evidence="8">
    <location>
        <begin position="329"/>
        <end position="348"/>
    </location>
</feature>